<dbReference type="EC" id="2.7.13.3" evidence="2"/>
<evidence type="ECO:0000256" key="4">
    <source>
        <dbReference type="ARBA" id="ARBA00022553"/>
    </source>
</evidence>
<evidence type="ECO:0000256" key="3">
    <source>
        <dbReference type="ARBA" id="ARBA00021495"/>
    </source>
</evidence>
<keyword evidence="11" id="KW-1185">Reference proteome</keyword>
<feature type="domain" description="Histidine kinase" evidence="8">
    <location>
        <begin position="1"/>
        <end position="189"/>
    </location>
</feature>
<evidence type="ECO:0000259" key="9">
    <source>
        <dbReference type="PROSITE" id="PS50851"/>
    </source>
</evidence>
<dbReference type="GO" id="GO:0006935">
    <property type="term" value="P:chemotaxis"/>
    <property type="evidence" value="ECO:0007669"/>
    <property type="project" value="InterPro"/>
</dbReference>
<organism evidence="10 11">
    <name type="scientific">Silicimonas algicola</name>
    <dbReference type="NCBI Taxonomy" id="1826607"/>
    <lineage>
        <taxon>Bacteria</taxon>
        <taxon>Pseudomonadati</taxon>
        <taxon>Pseudomonadota</taxon>
        <taxon>Alphaproteobacteria</taxon>
        <taxon>Rhodobacterales</taxon>
        <taxon>Paracoccaceae</taxon>
    </lineage>
</organism>
<dbReference type="Pfam" id="PF01584">
    <property type="entry name" value="CheW"/>
    <property type="match status" value="1"/>
</dbReference>
<comment type="function">
    <text evidence="7">Involved in the transmission of sensory signals from the chemoreceptors to the flagellar motors. CheA is autophosphorylated; it can transfer its phosphate group to either CheB or CheY.</text>
</comment>
<dbReference type="SMART" id="SM00387">
    <property type="entry name" value="HATPase_c"/>
    <property type="match status" value="1"/>
</dbReference>
<dbReference type="CDD" id="cd16916">
    <property type="entry name" value="HATPase_CheA-like"/>
    <property type="match status" value="1"/>
</dbReference>
<evidence type="ECO:0000259" key="8">
    <source>
        <dbReference type="PROSITE" id="PS50109"/>
    </source>
</evidence>
<dbReference type="AlphaFoldDB" id="A0A316GCL0"/>
<comment type="catalytic activity">
    <reaction evidence="1">
        <text>ATP + protein L-histidine = ADP + protein N-phospho-L-histidine.</text>
        <dbReference type="EC" id="2.7.13.3"/>
    </reaction>
</comment>
<dbReference type="SUPFAM" id="SSF50341">
    <property type="entry name" value="CheW-like"/>
    <property type="match status" value="1"/>
</dbReference>
<dbReference type="PANTHER" id="PTHR43395:SF10">
    <property type="entry name" value="CHEMOTAXIS PROTEIN CHEA"/>
    <property type="match status" value="1"/>
</dbReference>
<dbReference type="PROSITE" id="PS50851">
    <property type="entry name" value="CHEW"/>
    <property type="match status" value="1"/>
</dbReference>
<dbReference type="PROSITE" id="PS50109">
    <property type="entry name" value="HIS_KIN"/>
    <property type="match status" value="1"/>
</dbReference>
<dbReference type="InterPro" id="IPR003594">
    <property type="entry name" value="HATPase_dom"/>
</dbReference>
<evidence type="ECO:0000256" key="6">
    <source>
        <dbReference type="ARBA" id="ARBA00022777"/>
    </source>
</evidence>
<dbReference type="Proteomes" id="UP000245390">
    <property type="component" value="Unassembled WGS sequence"/>
</dbReference>
<dbReference type="InterPro" id="IPR005467">
    <property type="entry name" value="His_kinase_dom"/>
</dbReference>
<keyword evidence="5" id="KW-0808">Transferase</keyword>
<dbReference type="InterPro" id="IPR002545">
    <property type="entry name" value="CheW-lke_dom"/>
</dbReference>
<reference evidence="10 11" key="1">
    <citation type="submission" date="2018-05" db="EMBL/GenBank/DDBJ databases">
        <title>Genomic Encyclopedia of Type Strains, Phase IV (KMG-IV): sequencing the most valuable type-strain genomes for metagenomic binning, comparative biology and taxonomic classification.</title>
        <authorList>
            <person name="Goeker M."/>
        </authorList>
    </citation>
    <scope>NUCLEOTIDE SEQUENCE [LARGE SCALE GENOMIC DNA]</scope>
    <source>
        <strain evidence="10 11">DSM 103371</strain>
    </source>
</reference>
<evidence type="ECO:0000256" key="1">
    <source>
        <dbReference type="ARBA" id="ARBA00000085"/>
    </source>
</evidence>
<dbReference type="PANTHER" id="PTHR43395">
    <property type="entry name" value="SENSOR HISTIDINE KINASE CHEA"/>
    <property type="match status" value="1"/>
</dbReference>
<dbReference type="SMART" id="SM00260">
    <property type="entry name" value="CheW"/>
    <property type="match status" value="1"/>
</dbReference>
<evidence type="ECO:0000256" key="7">
    <source>
        <dbReference type="ARBA" id="ARBA00035100"/>
    </source>
</evidence>
<dbReference type="Gene3D" id="3.30.565.10">
    <property type="entry name" value="Histidine kinase-like ATPase, C-terminal domain"/>
    <property type="match status" value="1"/>
</dbReference>
<evidence type="ECO:0000313" key="11">
    <source>
        <dbReference type="Proteomes" id="UP000245390"/>
    </source>
</evidence>
<dbReference type="InterPro" id="IPR004358">
    <property type="entry name" value="Sig_transdc_His_kin-like_C"/>
</dbReference>
<gene>
    <name evidence="10" type="ORF">C8D95_102373</name>
</gene>
<name>A0A316GCL0_9RHOB</name>
<dbReference type="Pfam" id="PF02518">
    <property type="entry name" value="HATPase_c"/>
    <property type="match status" value="1"/>
</dbReference>
<dbReference type="CDD" id="cd00731">
    <property type="entry name" value="CheA_reg"/>
    <property type="match status" value="1"/>
</dbReference>
<dbReference type="EMBL" id="QGGV01000002">
    <property type="protein sequence ID" value="PWK57726.1"/>
    <property type="molecule type" value="Genomic_DNA"/>
</dbReference>
<proteinExistence type="predicted"/>
<evidence type="ECO:0000256" key="2">
    <source>
        <dbReference type="ARBA" id="ARBA00012438"/>
    </source>
</evidence>
<dbReference type="InterPro" id="IPR051315">
    <property type="entry name" value="Bact_Chemotaxis_CheA"/>
</dbReference>
<dbReference type="PRINTS" id="PR00344">
    <property type="entry name" value="BCTRLSENSOR"/>
</dbReference>
<accession>A0A316GCL0</accession>
<dbReference type="InterPro" id="IPR036890">
    <property type="entry name" value="HATPase_C_sf"/>
</dbReference>
<dbReference type="Gene3D" id="2.30.30.40">
    <property type="entry name" value="SH3 Domains"/>
    <property type="match status" value="1"/>
</dbReference>
<dbReference type="SUPFAM" id="SSF55874">
    <property type="entry name" value="ATPase domain of HSP90 chaperone/DNA topoisomerase II/histidine kinase"/>
    <property type="match status" value="1"/>
</dbReference>
<dbReference type="FunFam" id="3.30.565.10:FF:000016">
    <property type="entry name" value="Chemotaxis protein CheA, putative"/>
    <property type="match status" value="1"/>
</dbReference>
<protein>
    <recommendedName>
        <fullName evidence="3">Chemotaxis protein CheA</fullName>
        <ecNumber evidence="2">2.7.13.3</ecNumber>
    </recommendedName>
</protein>
<evidence type="ECO:0000256" key="5">
    <source>
        <dbReference type="ARBA" id="ARBA00022679"/>
    </source>
</evidence>
<evidence type="ECO:0000313" key="10">
    <source>
        <dbReference type="EMBL" id="PWK57726.1"/>
    </source>
</evidence>
<keyword evidence="4" id="KW-0597">Phosphoprotein</keyword>
<feature type="domain" description="CheW-like" evidence="9">
    <location>
        <begin position="191"/>
        <end position="327"/>
    </location>
</feature>
<sequence length="338" mass="35759">MMIRAQPVKSLFQRMSRIVREASAAVNKTVRLTTEGDGTEIDKTAIERLADPLTHMIRNAVDHGLESTERRLATGKPKTGEIRLSAAHRSGRVIIEVSDDGGGINREKVQSIAAAKGLIPEGATLSDSEIDQLLFLPGFSTATEVSALSGRGVGMDVVKTQITSLGGRVTIDSVAGVGTTFAISLPLTLAVLDGMVVTVAGETLVIPLNAIVETLSLSPSDLRLVGPGQQVLCVREQFVPVLDLGVELGYRVGSQVREGTIALLISPEEGVLVALLVDTIEDQRQVVIKGLQESYGRVPGVAAATILGDGQIALILDPNDLVQNVSGEDRFVMQKRAS</sequence>
<keyword evidence="6 10" id="KW-0418">Kinase</keyword>
<comment type="caution">
    <text evidence="10">The sequence shown here is derived from an EMBL/GenBank/DDBJ whole genome shotgun (WGS) entry which is preliminary data.</text>
</comment>
<dbReference type="RefSeq" id="WP_241239660.1">
    <property type="nucleotide sequence ID" value="NZ_CP034588.1"/>
</dbReference>
<dbReference type="GO" id="GO:0004673">
    <property type="term" value="F:protein histidine kinase activity"/>
    <property type="evidence" value="ECO:0007669"/>
    <property type="project" value="UniProtKB-EC"/>
</dbReference>
<dbReference type="InterPro" id="IPR036061">
    <property type="entry name" value="CheW-like_dom_sf"/>
</dbReference>
<dbReference type="GO" id="GO:0007165">
    <property type="term" value="P:signal transduction"/>
    <property type="evidence" value="ECO:0007669"/>
    <property type="project" value="InterPro"/>
</dbReference>